<dbReference type="Gene3D" id="1.10.3730.20">
    <property type="match status" value="1"/>
</dbReference>
<evidence type="ECO:0000256" key="4">
    <source>
        <dbReference type="ARBA" id="ARBA00022692"/>
    </source>
</evidence>
<evidence type="ECO:0000313" key="10">
    <source>
        <dbReference type="EMBL" id="MBW6532684.1"/>
    </source>
</evidence>
<dbReference type="EMBL" id="JAHXZN010000009">
    <property type="protein sequence ID" value="MBW6532684.1"/>
    <property type="molecule type" value="Genomic_DNA"/>
</dbReference>
<name>A0ABS7BTG3_9SPHN</name>
<evidence type="ECO:0000256" key="9">
    <source>
        <dbReference type="SAM" id="Phobius"/>
    </source>
</evidence>
<dbReference type="SUPFAM" id="SSF103481">
    <property type="entry name" value="Multidrug resistance efflux transporter EmrE"/>
    <property type="match status" value="1"/>
</dbReference>
<accession>A0ABS7BTG3</accession>
<sequence>MNPMMMSWAALGGAIVCEVIGTTLLARSEHITKLVPTLASAAFYAASFYLLAQALRHLPLGIAYAIWGGVGIILTAVVSVVVFKQRLDWIAVAGIGLIVAGVIVVNAFSKSGAH</sequence>
<evidence type="ECO:0000256" key="8">
    <source>
        <dbReference type="RuleBase" id="RU003942"/>
    </source>
</evidence>
<evidence type="ECO:0000256" key="2">
    <source>
        <dbReference type="ARBA" id="ARBA00022448"/>
    </source>
</evidence>
<gene>
    <name evidence="10" type="ORF">KZ820_18230</name>
</gene>
<reference evidence="10 11" key="1">
    <citation type="submission" date="2021-07" db="EMBL/GenBank/DDBJ databases">
        <title>Sphingomonas sp.</title>
        <authorList>
            <person name="Feng G."/>
            <person name="Li J."/>
            <person name="Pan M."/>
        </authorList>
    </citation>
    <scope>NUCLEOTIDE SEQUENCE [LARGE SCALE GENOMIC DNA]</scope>
    <source>
        <strain evidence="10 11">RRHST34</strain>
    </source>
</reference>
<keyword evidence="11" id="KW-1185">Reference proteome</keyword>
<dbReference type="PANTHER" id="PTHR30561">
    <property type="entry name" value="SMR FAMILY PROTON-DEPENDENT DRUG EFFLUX TRANSPORTER SUGE"/>
    <property type="match status" value="1"/>
</dbReference>
<feature type="transmembrane region" description="Helical" evidence="9">
    <location>
        <begin position="64"/>
        <end position="83"/>
    </location>
</feature>
<dbReference type="InterPro" id="IPR000390">
    <property type="entry name" value="Small_drug/metabolite_transptr"/>
</dbReference>
<comment type="subcellular location">
    <subcellularLocation>
        <location evidence="1 8">Cell membrane</location>
        <topology evidence="1 8">Multi-pass membrane protein</topology>
    </subcellularLocation>
</comment>
<dbReference type="Proteomes" id="UP000759103">
    <property type="component" value="Unassembled WGS sequence"/>
</dbReference>
<evidence type="ECO:0000256" key="5">
    <source>
        <dbReference type="ARBA" id="ARBA00022989"/>
    </source>
</evidence>
<dbReference type="Pfam" id="PF00893">
    <property type="entry name" value="Multi_Drug_Res"/>
    <property type="match status" value="1"/>
</dbReference>
<comment type="similarity">
    <text evidence="7 8">Belongs to the drug/metabolite transporter (DMT) superfamily. Small multidrug resistance (SMR) (TC 2.A.7.1) family.</text>
</comment>
<comment type="caution">
    <text evidence="10">The sequence shown here is derived from an EMBL/GenBank/DDBJ whole genome shotgun (WGS) entry which is preliminary data.</text>
</comment>
<evidence type="ECO:0000313" key="11">
    <source>
        <dbReference type="Proteomes" id="UP000759103"/>
    </source>
</evidence>
<proteinExistence type="inferred from homology"/>
<keyword evidence="3" id="KW-1003">Cell membrane</keyword>
<evidence type="ECO:0000256" key="6">
    <source>
        <dbReference type="ARBA" id="ARBA00023136"/>
    </source>
</evidence>
<organism evidence="10 11">
    <name type="scientific">Sphingomonas citri</name>
    <dbReference type="NCBI Taxonomy" id="2862499"/>
    <lineage>
        <taxon>Bacteria</taxon>
        <taxon>Pseudomonadati</taxon>
        <taxon>Pseudomonadota</taxon>
        <taxon>Alphaproteobacteria</taxon>
        <taxon>Sphingomonadales</taxon>
        <taxon>Sphingomonadaceae</taxon>
        <taxon>Sphingomonas</taxon>
    </lineage>
</organism>
<keyword evidence="4 8" id="KW-0812">Transmembrane</keyword>
<evidence type="ECO:0000256" key="1">
    <source>
        <dbReference type="ARBA" id="ARBA00004651"/>
    </source>
</evidence>
<dbReference type="InterPro" id="IPR045324">
    <property type="entry name" value="Small_multidrug_res"/>
</dbReference>
<keyword evidence="2" id="KW-0813">Transport</keyword>
<protein>
    <submittedName>
        <fullName evidence="10">Multidrug efflux SMR transporter</fullName>
    </submittedName>
</protein>
<feature type="transmembrane region" description="Helical" evidence="9">
    <location>
        <begin position="31"/>
        <end position="52"/>
    </location>
</feature>
<dbReference type="PANTHER" id="PTHR30561:SF1">
    <property type="entry name" value="MULTIDRUG TRANSPORTER EMRE"/>
    <property type="match status" value="1"/>
</dbReference>
<feature type="transmembrane region" description="Helical" evidence="9">
    <location>
        <begin position="89"/>
        <end position="108"/>
    </location>
</feature>
<keyword evidence="6 9" id="KW-0472">Membrane</keyword>
<keyword evidence="5 9" id="KW-1133">Transmembrane helix</keyword>
<dbReference type="InterPro" id="IPR037185">
    <property type="entry name" value="EmrE-like"/>
</dbReference>
<evidence type="ECO:0000256" key="3">
    <source>
        <dbReference type="ARBA" id="ARBA00022475"/>
    </source>
</evidence>
<evidence type="ECO:0000256" key="7">
    <source>
        <dbReference type="ARBA" id="ARBA00038032"/>
    </source>
</evidence>